<name>D7CXX0_TRURR</name>
<dbReference type="HOGENOM" id="CLU_068979_9_0_0"/>
<dbReference type="Proteomes" id="UP000000379">
    <property type="component" value="Chromosome"/>
</dbReference>
<dbReference type="PANTHER" id="PTHR47297">
    <property type="match status" value="1"/>
</dbReference>
<dbReference type="RefSeq" id="WP_013176710.1">
    <property type="nucleotide sequence ID" value="NC_014221.1"/>
</dbReference>
<reference evidence="3" key="1">
    <citation type="submission" date="2010-05" db="EMBL/GenBank/DDBJ databases">
        <title>The complete genome of Truepera radiovictris DSM 17093.</title>
        <authorList>
            <consortium name="US DOE Joint Genome Institute (JGI-PGF)"/>
            <person name="Lucas S."/>
            <person name="Copeland A."/>
            <person name="Lapidus A."/>
            <person name="Glavina del Rio T."/>
            <person name="Dalin E."/>
            <person name="Tice H."/>
            <person name="Bruce D."/>
            <person name="Goodwin L."/>
            <person name="Pitluck S."/>
            <person name="Kyrpides N."/>
            <person name="Mavromatis K."/>
            <person name="Ovchinnikova G."/>
            <person name="Munk A.C."/>
            <person name="Detter J.C."/>
            <person name="Han C."/>
            <person name="Tapia R."/>
            <person name="Land M."/>
            <person name="Hauser L."/>
            <person name="Markowitz V."/>
            <person name="Cheng J.-F."/>
            <person name="Hugenholtz P."/>
            <person name="Woyke T."/>
            <person name="Wu D."/>
            <person name="Tindall B."/>
            <person name="Pomrenke H.G."/>
            <person name="Brambilla E."/>
            <person name="Klenk H.-P."/>
            <person name="Eisen J.A."/>
        </authorList>
    </citation>
    <scope>NUCLEOTIDE SEQUENCE [LARGE SCALE GENOMIC DNA]</scope>
    <source>
        <strain evidence="3">DSM 17093 / CIP 108686 / LMG 22925 / RQ-24</strain>
    </source>
</reference>
<dbReference type="Gene3D" id="3.40.50.850">
    <property type="entry name" value="Isochorismatase-like"/>
    <property type="match status" value="1"/>
</dbReference>
<dbReference type="GO" id="GO:0019365">
    <property type="term" value="P:pyridine nucleotide salvage"/>
    <property type="evidence" value="ECO:0007669"/>
    <property type="project" value="InterPro"/>
</dbReference>
<sequence length="224" mass="24573">MEASLRAQAAAHAELLSAWYSALPELELATLDPKTTALVSVDVLEGFTRLGALASPRVTAIIPHVTELLTRLDALGVPHEHVAIIQDAHPEDAEEFNAYPPHCVVGTPEAEAVRELRALPNWGSYRHFQKNSIASHTSEPFVAWLEGLAVDTIIAVGDVTDLCLYTLALHLQVRTLARGLGQRVVVPERCTQTWDAPDHPGDLYHLLFLHQLARNGVEVVRALR</sequence>
<dbReference type="Pfam" id="PF00857">
    <property type="entry name" value="Isochorismatase"/>
    <property type="match status" value="1"/>
</dbReference>
<dbReference type="PANTHER" id="PTHR47297:SF2">
    <property type="entry name" value="OS02G0606800 PROTEIN"/>
    <property type="match status" value="1"/>
</dbReference>
<dbReference type="GO" id="GO:0008936">
    <property type="term" value="F:nicotinamidase activity"/>
    <property type="evidence" value="ECO:0007669"/>
    <property type="project" value="InterPro"/>
</dbReference>
<dbReference type="InterPro" id="IPR000868">
    <property type="entry name" value="Isochorismatase-like_dom"/>
</dbReference>
<accession>D7CXX0</accession>
<dbReference type="STRING" id="649638.Trad_0189"/>
<dbReference type="InterPro" id="IPR036380">
    <property type="entry name" value="Isochorismatase-like_sf"/>
</dbReference>
<proteinExistence type="predicted"/>
<dbReference type="CDD" id="cd00431">
    <property type="entry name" value="cysteine_hydrolases"/>
    <property type="match status" value="1"/>
</dbReference>
<dbReference type="AlphaFoldDB" id="D7CXX0"/>
<feature type="domain" description="Isochorismatase-like" evidence="1">
    <location>
        <begin position="36"/>
        <end position="200"/>
    </location>
</feature>
<dbReference type="eggNOG" id="COG1335">
    <property type="taxonomic scope" value="Bacteria"/>
</dbReference>
<keyword evidence="3" id="KW-1185">Reference proteome</keyword>
<evidence type="ECO:0000259" key="1">
    <source>
        <dbReference type="Pfam" id="PF00857"/>
    </source>
</evidence>
<dbReference type="EMBL" id="CP002049">
    <property type="protein sequence ID" value="ADI13330.1"/>
    <property type="molecule type" value="Genomic_DNA"/>
</dbReference>
<evidence type="ECO:0000313" key="3">
    <source>
        <dbReference type="Proteomes" id="UP000000379"/>
    </source>
</evidence>
<protein>
    <submittedName>
        <fullName evidence="2">Isochorismatase hydrolase</fullName>
    </submittedName>
</protein>
<organism evidence="2 3">
    <name type="scientific">Truepera radiovictrix (strain DSM 17093 / CIP 108686 / LMG 22925 / RQ-24)</name>
    <dbReference type="NCBI Taxonomy" id="649638"/>
    <lineage>
        <taxon>Bacteria</taxon>
        <taxon>Thermotogati</taxon>
        <taxon>Deinococcota</taxon>
        <taxon>Deinococci</taxon>
        <taxon>Trueperales</taxon>
        <taxon>Trueperaceae</taxon>
        <taxon>Truepera</taxon>
    </lineage>
</organism>
<reference evidence="2 3" key="2">
    <citation type="journal article" date="2011" name="Stand. Genomic Sci.">
        <title>Complete genome sequence of Truepera radiovictrix type strain (RQ-24).</title>
        <authorList>
            <person name="Ivanova N."/>
            <person name="Rohde C."/>
            <person name="Munk C."/>
            <person name="Nolan M."/>
            <person name="Lucas S."/>
            <person name="Del Rio T.G."/>
            <person name="Tice H."/>
            <person name="Deshpande S."/>
            <person name="Cheng J.F."/>
            <person name="Tapia R."/>
            <person name="Han C."/>
            <person name="Goodwin L."/>
            <person name="Pitluck S."/>
            <person name="Liolios K."/>
            <person name="Mavromatis K."/>
            <person name="Mikhailova N."/>
            <person name="Pati A."/>
            <person name="Chen A."/>
            <person name="Palaniappan K."/>
            <person name="Land M."/>
            <person name="Hauser L."/>
            <person name="Chang Y.J."/>
            <person name="Jeffries C.D."/>
            <person name="Brambilla E."/>
            <person name="Rohde M."/>
            <person name="Goker M."/>
            <person name="Tindall B.J."/>
            <person name="Woyke T."/>
            <person name="Bristow J."/>
            <person name="Eisen J.A."/>
            <person name="Markowitz V."/>
            <person name="Hugenholtz P."/>
            <person name="Kyrpides N.C."/>
            <person name="Klenk H.P."/>
            <person name="Lapidus A."/>
        </authorList>
    </citation>
    <scope>NUCLEOTIDE SEQUENCE [LARGE SCALE GENOMIC DNA]</scope>
    <source>
        <strain evidence="3">DSM 17093 / CIP 108686 / LMG 22925 / RQ-24</strain>
    </source>
</reference>
<gene>
    <name evidence="2" type="ordered locus">Trad_0189</name>
</gene>
<dbReference type="OrthoDB" id="9796485at2"/>
<dbReference type="SUPFAM" id="SSF52499">
    <property type="entry name" value="Isochorismatase-like hydrolases"/>
    <property type="match status" value="1"/>
</dbReference>
<evidence type="ECO:0000313" key="2">
    <source>
        <dbReference type="EMBL" id="ADI13330.1"/>
    </source>
</evidence>
<dbReference type="InterPro" id="IPR044717">
    <property type="entry name" value="NIC1"/>
</dbReference>
<dbReference type="KEGG" id="tra:Trad_0189"/>
<keyword evidence="2" id="KW-0378">Hydrolase</keyword>